<dbReference type="Pfam" id="PF14085">
    <property type="entry name" value="DUF4265"/>
    <property type="match status" value="1"/>
</dbReference>
<protein>
    <submittedName>
        <fullName evidence="1">DUF4265 domain-containing protein</fullName>
    </submittedName>
</protein>
<sequence length="168" mass="18700">MTEAQTLANETRLELYAGIHPANGQPIFEQVLATPLAEKSEHHYKLLKSPLFISGVAALDSIVLNPDARGRFSLNEHSGNLAIRVFMREANEALVQSLNAEMEKLGGNLDINSERALVFSIHFGVGFSVIEQLLDKHSKSGEARWTYGNVYDPETGEPLNWWQELLVV</sequence>
<dbReference type="Proteomes" id="UP000610558">
    <property type="component" value="Unassembled WGS sequence"/>
</dbReference>
<keyword evidence="2" id="KW-1185">Reference proteome</keyword>
<evidence type="ECO:0000313" key="1">
    <source>
        <dbReference type="EMBL" id="MBD2857643.1"/>
    </source>
</evidence>
<reference evidence="1" key="1">
    <citation type="submission" date="2020-09" db="EMBL/GenBank/DDBJ databases">
        <authorList>
            <person name="Yoon J.-W."/>
        </authorList>
    </citation>
    <scope>NUCLEOTIDE SEQUENCE</scope>
    <source>
        <strain evidence="1">KMU-158</strain>
    </source>
</reference>
<dbReference type="EMBL" id="JACXLD010000001">
    <property type="protein sequence ID" value="MBD2857643.1"/>
    <property type="molecule type" value="Genomic_DNA"/>
</dbReference>
<evidence type="ECO:0000313" key="2">
    <source>
        <dbReference type="Proteomes" id="UP000610558"/>
    </source>
</evidence>
<organism evidence="1 2">
    <name type="scientific">Spongiibacter pelagi</name>
    <dbReference type="NCBI Taxonomy" id="2760804"/>
    <lineage>
        <taxon>Bacteria</taxon>
        <taxon>Pseudomonadati</taxon>
        <taxon>Pseudomonadota</taxon>
        <taxon>Gammaproteobacteria</taxon>
        <taxon>Cellvibrionales</taxon>
        <taxon>Spongiibacteraceae</taxon>
        <taxon>Spongiibacter</taxon>
    </lineage>
</organism>
<dbReference type="InterPro" id="IPR025361">
    <property type="entry name" value="DUF4265"/>
</dbReference>
<gene>
    <name evidence="1" type="ORF">IB286_01400</name>
</gene>
<dbReference type="RefSeq" id="WP_190761870.1">
    <property type="nucleotide sequence ID" value="NZ_JACXLD010000001.1"/>
</dbReference>
<proteinExistence type="predicted"/>
<accession>A0A927GV33</accession>
<dbReference type="AlphaFoldDB" id="A0A927GV33"/>
<name>A0A927GV33_9GAMM</name>
<comment type="caution">
    <text evidence="1">The sequence shown here is derived from an EMBL/GenBank/DDBJ whole genome shotgun (WGS) entry which is preliminary data.</text>
</comment>